<accession>A0AAV1K5J6</accession>
<dbReference type="Proteomes" id="UP001497472">
    <property type="component" value="Unassembled WGS sequence"/>
</dbReference>
<sequence>MAPGRKAGAINSGDSGNPAGGRCPAMAGIHSLYCTVLYSSLMPTTLAPNILAALRDTSVGNHHLFHCSLLRFHEDGATLPTVFIS</sequence>
<evidence type="ECO:0000313" key="2">
    <source>
        <dbReference type="Proteomes" id="UP001497472"/>
    </source>
</evidence>
<dbReference type="EMBL" id="CAVLEF010000280">
    <property type="protein sequence ID" value="CAK1555702.1"/>
    <property type="molecule type" value="Genomic_DNA"/>
</dbReference>
<keyword evidence="2" id="KW-1185">Reference proteome</keyword>
<name>A0AAV1K5J6_9NEOP</name>
<evidence type="ECO:0000313" key="1">
    <source>
        <dbReference type="EMBL" id="CAK1555702.1"/>
    </source>
</evidence>
<organism evidence="1 2">
    <name type="scientific">Leptosia nina</name>
    <dbReference type="NCBI Taxonomy" id="320188"/>
    <lineage>
        <taxon>Eukaryota</taxon>
        <taxon>Metazoa</taxon>
        <taxon>Ecdysozoa</taxon>
        <taxon>Arthropoda</taxon>
        <taxon>Hexapoda</taxon>
        <taxon>Insecta</taxon>
        <taxon>Pterygota</taxon>
        <taxon>Neoptera</taxon>
        <taxon>Endopterygota</taxon>
        <taxon>Lepidoptera</taxon>
        <taxon>Glossata</taxon>
        <taxon>Ditrysia</taxon>
        <taxon>Papilionoidea</taxon>
        <taxon>Pieridae</taxon>
        <taxon>Pierinae</taxon>
        <taxon>Leptosia</taxon>
    </lineage>
</organism>
<dbReference type="AlphaFoldDB" id="A0AAV1K5J6"/>
<reference evidence="1 2" key="1">
    <citation type="submission" date="2023-11" db="EMBL/GenBank/DDBJ databases">
        <authorList>
            <person name="Okamura Y."/>
        </authorList>
    </citation>
    <scope>NUCLEOTIDE SEQUENCE [LARGE SCALE GENOMIC DNA]</scope>
</reference>
<protein>
    <submittedName>
        <fullName evidence="1">Uncharacterized protein</fullName>
    </submittedName>
</protein>
<comment type="caution">
    <text evidence="1">The sequence shown here is derived from an EMBL/GenBank/DDBJ whole genome shotgun (WGS) entry which is preliminary data.</text>
</comment>
<gene>
    <name evidence="1" type="ORF">LNINA_LOCUS14497</name>
</gene>
<proteinExistence type="predicted"/>